<name>A0A3N4HT05_ASCIM</name>
<dbReference type="EMBL" id="ML119734">
    <property type="protein sequence ID" value="RPA76983.1"/>
    <property type="molecule type" value="Genomic_DNA"/>
</dbReference>
<dbReference type="CDD" id="cd00038">
    <property type="entry name" value="CAP_ED"/>
    <property type="match status" value="2"/>
</dbReference>
<keyword evidence="14" id="KW-1185">Reference proteome</keyword>
<gene>
    <name evidence="13" type="ORF">BJ508DRAFT_319196</name>
</gene>
<evidence type="ECO:0000313" key="14">
    <source>
        <dbReference type="Proteomes" id="UP000275078"/>
    </source>
</evidence>
<evidence type="ECO:0000256" key="8">
    <source>
        <dbReference type="ARBA" id="ARBA00025979"/>
    </source>
</evidence>
<feature type="domain" description="Cyclic nucleotide-binding" evidence="12">
    <location>
        <begin position="86"/>
        <end position="215"/>
    </location>
</feature>
<feature type="region of interest" description="Disordered" evidence="11">
    <location>
        <begin position="1"/>
        <end position="36"/>
    </location>
</feature>
<evidence type="ECO:0000256" key="4">
    <source>
        <dbReference type="ARBA" id="ARBA00022566"/>
    </source>
</evidence>
<dbReference type="InterPro" id="IPR014710">
    <property type="entry name" value="RmlC-like_jellyroll"/>
</dbReference>
<dbReference type="PIRSF" id="PIRSF000548">
    <property type="entry name" value="PK_regulatory"/>
    <property type="match status" value="1"/>
</dbReference>
<proteinExistence type="inferred from homology"/>
<dbReference type="GO" id="GO:0005952">
    <property type="term" value="C:cAMP-dependent protein kinase complex"/>
    <property type="evidence" value="ECO:0007669"/>
    <property type="project" value="InterPro"/>
</dbReference>
<dbReference type="PANTHER" id="PTHR11635">
    <property type="entry name" value="CAMP-DEPENDENT PROTEIN KINASE REGULATORY CHAIN"/>
    <property type="match status" value="1"/>
</dbReference>
<dbReference type="InterPro" id="IPR018490">
    <property type="entry name" value="cNMP-bd_dom_sf"/>
</dbReference>
<comment type="similarity">
    <text evidence="1 9">Belongs to the cAMP-dependent kinase regulatory chain family.</text>
</comment>
<organism evidence="13 14">
    <name type="scientific">Ascobolus immersus RN42</name>
    <dbReference type="NCBI Taxonomy" id="1160509"/>
    <lineage>
        <taxon>Eukaryota</taxon>
        <taxon>Fungi</taxon>
        <taxon>Dikarya</taxon>
        <taxon>Ascomycota</taxon>
        <taxon>Pezizomycotina</taxon>
        <taxon>Pezizomycetes</taxon>
        <taxon>Pezizales</taxon>
        <taxon>Ascobolaceae</taxon>
        <taxon>Ascobolus</taxon>
    </lineage>
</organism>
<dbReference type="GO" id="GO:0004862">
    <property type="term" value="F:cAMP-dependent protein kinase inhibitor activity"/>
    <property type="evidence" value="ECO:0007669"/>
    <property type="project" value="TreeGrafter"/>
</dbReference>
<dbReference type="OrthoDB" id="417078at2759"/>
<dbReference type="PROSITE" id="PS00889">
    <property type="entry name" value="CNMP_BINDING_2"/>
    <property type="match status" value="1"/>
</dbReference>
<sequence length="334" mass="36522">MGPPANSGAGNSAAGAALRRSPSPGAMMGGVQASDFPSNFSRVRRVSVSAESLAPSTSSEEFTPPVYPKNSEQIQRLKTAISKNFLFTSLDEEQSSQVLGALNEKPIPAAGTRVITQGDVGDFFYVIERGSFDVYVNPAGSIQPGADGMGNKVATMGPGESFGELALMYNAPRAATIISISPQSILWSLDRVTFRRILMENTSKRRKMFEAFLEEVPLFTSLVPYERSKIADALDTKTFDTGDVIIRRGDIGDNFYLLEDGSADVYLQEGEEPVLSYKKGDYFAASVVASSRVKVAYLGKEGFQRLLGPVAEIMRRNDPRKREKKMMRKEQKKT</sequence>
<dbReference type="PROSITE" id="PS50042">
    <property type="entry name" value="CNMP_BINDING_3"/>
    <property type="match status" value="2"/>
</dbReference>
<evidence type="ECO:0000256" key="2">
    <source>
        <dbReference type="ARBA" id="ARBA00020355"/>
    </source>
</evidence>
<keyword evidence="6 9" id="KW-0547">Nucleotide-binding</keyword>
<evidence type="ECO:0000256" key="11">
    <source>
        <dbReference type="SAM" id="MobiDB-lite"/>
    </source>
</evidence>
<dbReference type="FunFam" id="2.60.120.10:FF:000039">
    <property type="entry name" value="cAMP-dependent protein kinase regulatory subunit"/>
    <property type="match status" value="1"/>
</dbReference>
<keyword evidence="4 9" id="KW-0116">cAMP-binding</keyword>
<accession>A0A3N4HT05</accession>
<feature type="domain" description="Cyclic nucleotide-binding" evidence="12">
    <location>
        <begin position="218"/>
        <end position="324"/>
    </location>
</feature>
<protein>
    <recommendedName>
        <fullName evidence="2 9">cAMP-dependent protein kinase regulatory subunit</fullName>
    </recommendedName>
</protein>
<dbReference type="InterPro" id="IPR018488">
    <property type="entry name" value="cNMP-bd_CS"/>
</dbReference>
<dbReference type="Gene3D" id="2.60.120.10">
    <property type="entry name" value="Jelly Rolls"/>
    <property type="match status" value="2"/>
</dbReference>
<evidence type="ECO:0000256" key="7">
    <source>
        <dbReference type="ARBA" id="ARBA00023149"/>
    </source>
</evidence>
<evidence type="ECO:0000256" key="10">
    <source>
        <dbReference type="PIRSR" id="PIRSR000548-1"/>
    </source>
</evidence>
<dbReference type="GO" id="GO:0005829">
    <property type="term" value="C:cytosol"/>
    <property type="evidence" value="ECO:0007669"/>
    <property type="project" value="TreeGrafter"/>
</dbReference>
<evidence type="ECO:0000259" key="12">
    <source>
        <dbReference type="PROSITE" id="PS50042"/>
    </source>
</evidence>
<reference evidence="13 14" key="1">
    <citation type="journal article" date="2018" name="Nat. Ecol. Evol.">
        <title>Pezizomycetes genomes reveal the molecular basis of ectomycorrhizal truffle lifestyle.</title>
        <authorList>
            <person name="Murat C."/>
            <person name="Payen T."/>
            <person name="Noel B."/>
            <person name="Kuo A."/>
            <person name="Morin E."/>
            <person name="Chen J."/>
            <person name="Kohler A."/>
            <person name="Krizsan K."/>
            <person name="Balestrini R."/>
            <person name="Da Silva C."/>
            <person name="Montanini B."/>
            <person name="Hainaut M."/>
            <person name="Levati E."/>
            <person name="Barry K.W."/>
            <person name="Belfiori B."/>
            <person name="Cichocki N."/>
            <person name="Clum A."/>
            <person name="Dockter R.B."/>
            <person name="Fauchery L."/>
            <person name="Guy J."/>
            <person name="Iotti M."/>
            <person name="Le Tacon F."/>
            <person name="Lindquist E.A."/>
            <person name="Lipzen A."/>
            <person name="Malagnac F."/>
            <person name="Mello A."/>
            <person name="Molinier V."/>
            <person name="Miyauchi S."/>
            <person name="Poulain J."/>
            <person name="Riccioni C."/>
            <person name="Rubini A."/>
            <person name="Sitrit Y."/>
            <person name="Splivallo R."/>
            <person name="Traeger S."/>
            <person name="Wang M."/>
            <person name="Zifcakova L."/>
            <person name="Wipf D."/>
            <person name="Zambonelli A."/>
            <person name="Paolocci F."/>
            <person name="Nowrousian M."/>
            <person name="Ottonello S."/>
            <person name="Baldrian P."/>
            <person name="Spatafora J.W."/>
            <person name="Henrissat B."/>
            <person name="Nagy L.G."/>
            <person name="Aury J.M."/>
            <person name="Wincker P."/>
            <person name="Grigoriev I.V."/>
            <person name="Bonfante P."/>
            <person name="Martin F.M."/>
        </authorList>
    </citation>
    <scope>NUCLEOTIDE SEQUENCE [LARGE SCALE GENOMIC DNA]</scope>
    <source>
        <strain evidence="13 14">RN42</strain>
    </source>
</reference>
<feature type="binding site" evidence="10">
    <location>
        <position position="164"/>
    </location>
    <ligand>
        <name>3',5'-cyclic AMP</name>
        <dbReference type="ChEBI" id="CHEBI:58165"/>
        <label>1</label>
    </ligand>
</feature>
<keyword evidence="7 9" id="KW-0114">cAMP</keyword>
<dbReference type="Pfam" id="PF00027">
    <property type="entry name" value="cNMP_binding"/>
    <property type="match status" value="2"/>
</dbReference>
<dbReference type="GO" id="GO:0033554">
    <property type="term" value="P:cellular response to stress"/>
    <property type="evidence" value="ECO:0007669"/>
    <property type="project" value="UniProtKB-ARBA"/>
</dbReference>
<dbReference type="PANTHER" id="PTHR11635:SF152">
    <property type="entry name" value="CAMP-DEPENDENT PROTEIN KINASE TYPE I REGULATORY SUBUNIT-RELATED"/>
    <property type="match status" value="1"/>
</dbReference>
<dbReference type="InterPro" id="IPR012198">
    <property type="entry name" value="cAMP_dep_PK_reg_su"/>
</dbReference>
<dbReference type="PRINTS" id="PR00103">
    <property type="entry name" value="CAMPKINASE"/>
</dbReference>
<keyword evidence="5" id="KW-0677">Repeat</keyword>
<evidence type="ECO:0000256" key="6">
    <source>
        <dbReference type="ARBA" id="ARBA00022741"/>
    </source>
</evidence>
<evidence type="ECO:0000256" key="9">
    <source>
        <dbReference type="PIRNR" id="PIRNR000548"/>
    </source>
</evidence>
<evidence type="ECO:0000256" key="5">
    <source>
        <dbReference type="ARBA" id="ARBA00022737"/>
    </source>
</evidence>
<dbReference type="PROSITE" id="PS00888">
    <property type="entry name" value="CNMP_BINDING_1"/>
    <property type="match status" value="2"/>
</dbReference>
<dbReference type="GO" id="GO:0034236">
    <property type="term" value="F:protein kinase A catalytic subunit binding"/>
    <property type="evidence" value="ECO:0007669"/>
    <property type="project" value="TreeGrafter"/>
</dbReference>
<dbReference type="GO" id="GO:0030552">
    <property type="term" value="F:cAMP binding"/>
    <property type="evidence" value="ECO:0007669"/>
    <property type="project" value="UniProtKB-KW"/>
</dbReference>
<dbReference type="STRING" id="1160509.A0A3N4HT05"/>
<evidence type="ECO:0000313" key="13">
    <source>
        <dbReference type="EMBL" id="RPA76983.1"/>
    </source>
</evidence>
<evidence type="ECO:0000256" key="1">
    <source>
        <dbReference type="ARBA" id="ARBA00005753"/>
    </source>
</evidence>
<feature type="compositionally biased region" description="Low complexity" evidence="11">
    <location>
        <begin position="1"/>
        <end position="17"/>
    </location>
</feature>
<feature type="binding site" evidence="10">
    <location>
        <position position="173"/>
    </location>
    <ligand>
        <name>3',5'-cyclic AMP</name>
        <dbReference type="ChEBI" id="CHEBI:58165"/>
        <label>1</label>
    </ligand>
</feature>
<dbReference type="Proteomes" id="UP000275078">
    <property type="component" value="Unassembled WGS sequence"/>
</dbReference>
<dbReference type="InterPro" id="IPR050503">
    <property type="entry name" value="cAMP-dep_PK_reg_su-like"/>
</dbReference>
<dbReference type="GO" id="GO:0005634">
    <property type="term" value="C:nucleus"/>
    <property type="evidence" value="ECO:0007669"/>
    <property type="project" value="TreeGrafter"/>
</dbReference>
<comment type="subunit">
    <text evidence="8 9">Tetramer, composed of 2 regulatory (R) and 2 catalytic (C) subunits. In the presence of cAMP it dissociates into 2 active monomeric C subunits and an R dimer.</text>
</comment>
<keyword evidence="3" id="KW-0597">Phosphoprotein</keyword>
<dbReference type="AlphaFoldDB" id="A0A3N4HT05"/>
<dbReference type="SMART" id="SM00100">
    <property type="entry name" value="cNMP"/>
    <property type="match status" value="2"/>
</dbReference>
<dbReference type="InterPro" id="IPR000595">
    <property type="entry name" value="cNMP-bd_dom"/>
</dbReference>
<dbReference type="SUPFAM" id="SSF51206">
    <property type="entry name" value="cAMP-binding domain-like"/>
    <property type="match status" value="2"/>
</dbReference>
<evidence type="ECO:0000256" key="3">
    <source>
        <dbReference type="ARBA" id="ARBA00022553"/>
    </source>
</evidence>